<evidence type="ECO:0000313" key="1">
    <source>
        <dbReference type="EMBL" id="MCQ4923373.1"/>
    </source>
</evidence>
<evidence type="ECO:0000313" key="2">
    <source>
        <dbReference type="Proteomes" id="UP001524478"/>
    </source>
</evidence>
<protein>
    <submittedName>
        <fullName evidence="1">Alpha/beta-type small acid-soluble spore protein</fullName>
    </submittedName>
</protein>
<dbReference type="EMBL" id="JANGAC010000006">
    <property type="protein sequence ID" value="MCQ4923373.1"/>
    <property type="molecule type" value="Genomic_DNA"/>
</dbReference>
<name>A0ABT1SA93_9FIRM</name>
<comment type="caution">
    <text evidence="1">The sequence shown here is derived from an EMBL/GenBank/DDBJ whole genome shotgun (WGS) entry which is preliminary data.</text>
</comment>
<reference evidence="1 2" key="1">
    <citation type="submission" date="2022-06" db="EMBL/GenBank/DDBJ databases">
        <title>Isolation of gut microbiota from human fecal samples.</title>
        <authorList>
            <person name="Pamer E.G."/>
            <person name="Barat B."/>
            <person name="Waligurski E."/>
            <person name="Medina S."/>
            <person name="Paddock L."/>
            <person name="Mostad J."/>
        </authorList>
    </citation>
    <scope>NUCLEOTIDE SEQUENCE [LARGE SCALE GENOMIC DNA]</scope>
    <source>
        <strain evidence="1 2">DFI.7.95</strain>
    </source>
</reference>
<dbReference type="Proteomes" id="UP001524478">
    <property type="component" value="Unassembled WGS sequence"/>
</dbReference>
<keyword evidence="2" id="KW-1185">Reference proteome</keyword>
<organism evidence="1 2">
    <name type="scientific">Tissierella carlieri</name>
    <dbReference type="NCBI Taxonomy" id="689904"/>
    <lineage>
        <taxon>Bacteria</taxon>
        <taxon>Bacillati</taxon>
        <taxon>Bacillota</taxon>
        <taxon>Tissierellia</taxon>
        <taxon>Tissierellales</taxon>
        <taxon>Tissierellaceae</taxon>
        <taxon>Tissierella</taxon>
    </lineage>
</organism>
<sequence length="60" mass="6642">MTKKSIDQNAMKALDQMKLEIANELDANLTDAEKADGAMARDLVMRAEKQIADKDSFNPS</sequence>
<dbReference type="InterPro" id="IPR038300">
    <property type="entry name" value="SASP_sf_alpha/beta"/>
</dbReference>
<proteinExistence type="predicted"/>
<dbReference type="Pfam" id="PF00269">
    <property type="entry name" value="SASP"/>
    <property type="match status" value="1"/>
</dbReference>
<dbReference type="RefSeq" id="WP_256311372.1">
    <property type="nucleotide sequence ID" value="NZ_JANGAC010000006.1"/>
</dbReference>
<gene>
    <name evidence="1" type="ORF">NE686_09770</name>
</gene>
<dbReference type="InterPro" id="IPR001448">
    <property type="entry name" value="SASP_alpha/beta-type"/>
</dbReference>
<accession>A0ABT1SA93</accession>
<dbReference type="Gene3D" id="6.10.10.80">
    <property type="entry name" value="Small, acid-soluble spore protein, alpha/beta type-like"/>
    <property type="match status" value="1"/>
</dbReference>